<dbReference type="InterPro" id="IPR026992">
    <property type="entry name" value="DIOX_N"/>
</dbReference>
<dbReference type="FunFam" id="2.60.120.330:FF:000022">
    <property type="entry name" value="Probable 2-oxoglutarate-dependent dioxygenase AOP1.2"/>
    <property type="match status" value="1"/>
</dbReference>
<proteinExistence type="inferred from homology"/>
<evidence type="ECO:0000256" key="4">
    <source>
        <dbReference type="ARBA" id="ARBA00023002"/>
    </source>
</evidence>
<evidence type="ECO:0000256" key="1">
    <source>
        <dbReference type="ARBA" id="ARBA00008056"/>
    </source>
</evidence>
<evidence type="ECO:0000256" key="3">
    <source>
        <dbReference type="ARBA" id="ARBA00022964"/>
    </source>
</evidence>
<dbReference type="Gramene" id="rna-AYBTSS11_LOCUS21305">
    <property type="protein sequence ID" value="CAJ1967671.1"/>
    <property type="gene ID" value="gene-AYBTSS11_LOCUS21305"/>
</dbReference>
<evidence type="ECO:0000256" key="7">
    <source>
        <dbReference type="RuleBase" id="RU003682"/>
    </source>
</evidence>
<reference evidence="9" key="1">
    <citation type="submission" date="2023-10" db="EMBL/GenBank/DDBJ databases">
        <authorList>
            <person name="Domelevo Entfellner J.-B."/>
        </authorList>
    </citation>
    <scope>NUCLEOTIDE SEQUENCE</scope>
</reference>
<dbReference type="PROSITE" id="PS51471">
    <property type="entry name" value="FE2OG_OXY"/>
    <property type="match status" value="1"/>
</dbReference>
<dbReference type="AlphaFoldDB" id="A0AA86SVI2"/>
<dbReference type="Pfam" id="PF14226">
    <property type="entry name" value="DIOX_N"/>
    <property type="match status" value="1"/>
</dbReference>
<dbReference type="Gene3D" id="2.60.120.330">
    <property type="entry name" value="B-lactam Antibiotic, Isopenicillin N Synthase, Chain"/>
    <property type="match status" value="1"/>
</dbReference>
<dbReference type="EMBL" id="OY731404">
    <property type="protein sequence ID" value="CAJ1967671.1"/>
    <property type="molecule type" value="Genomic_DNA"/>
</dbReference>
<evidence type="ECO:0000256" key="6">
    <source>
        <dbReference type="ARBA" id="ARBA00057022"/>
    </source>
</evidence>
<evidence type="ECO:0000313" key="10">
    <source>
        <dbReference type="Proteomes" id="UP001189624"/>
    </source>
</evidence>
<keyword evidence="3" id="KW-0223">Dioxygenase</keyword>
<dbReference type="InterPro" id="IPR005123">
    <property type="entry name" value="Oxoglu/Fe-dep_dioxygenase_dom"/>
</dbReference>
<dbReference type="SUPFAM" id="SSF51197">
    <property type="entry name" value="Clavaminate synthase-like"/>
    <property type="match status" value="1"/>
</dbReference>
<name>A0AA86SVI2_9FABA</name>
<gene>
    <name evidence="9" type="ORF">AYBTSS11_LOCUS21305</name>
</gene>
<dbReference type="InterPro" id="IPR027443">
    <property type="entry name" value="IPNS-like_sf"/>
</dbReference>
<sequence length="308" mass="35003">MGSEQHPMLPVLHFTKEDLKPGTESWLATCRSVRQALEEHGCFVAVYDKASDELQNGVFCSMKELFDLPTETKQRNTYEGAPLKGYVGQHPKIPLHQSMGIDEGATLEGIQRFSQKMWPKGNDEFCKYIFEYAKVAEELDRMVARMIFESYGLLEYYDAYIGSTSYLLRLLAHQAPEQVEPQLGLVAHTDKSFTTILHQNHVNALMVETRNGTWIDVEFSSATSFVVMAGDGLMAWSNDRIKSPNHKVLMSNGNETRYSLGLFAFYKGIMKVPEELIDEEHPVQYKPFDHLALLNFTYSANMKAYCGV</sequence>
<protein>
    <recommendedName>
        <fullName evidence="8">Fe2OG dioxygenase domain-containing protein</fullName>
    </recommendedName>
</protein>
<evidence type="ECO:0000313" key="9">
    <source>
        <dbReference type="EMBL" id="CAJ1967671.1"/>
    </source>
</evidence>
<dbReference type="Proteomes" id="UP001189624">
    <property type="component" value="Chromosome 7"/>
</dbReference>
<evidence type="ECO:0000259" key="8">
    <source>
        <dbReference type="PROSITE" id="PS51471"/>
    </source>
</evidence>
<dbReference type="GO" id="GO:0046872">
    <property type="term" value="F:metal ion binding"/>
    <property type="evidence" value="ECO:0007669"/>
    <property type="project" value="UniProtKB-KW"/>
</dbReference>
<keyword evidence="10" id="KW-1185">Reference proteome</keyword>
<dbReference type="PANTHER" id="PTHR47990">
    <property type="entry name" value="2-OXOGLUTARATE (2OG) AND FE(II)-DEPENDENT OXYGENASE SUPERFAMILY PROTEIN-RELATED"/>
    <property type="match status" value="1"/>
</dbReference>
<keyword evidence="2 7" id="KW-0479">Metal-binding</keyword>
<dbReference type="InterPro" id="IPR044861">
    <property type="entry name" value="IPNS-like_FE2OG_OXY"/>
</dbReference>
<dbReference type="Pfam" id="PF03171">
    <property type="entry name" value="2OG-FeII_Oxy"/>
    <property type="match status" value="1"/>
</dbReference>
<keyword evidence="5 7" id="KW-0408">Iron</keyword>
<feature type="domain" description="Fe2OG dioxygenase" evidence="8">
    <location>
        <begin position="164"/>
        <end position="266"/>
    </location>
</feature>
<dbReference type="GO" id="GO:0051213">
    <property type="term" value="F:dioxygenase activity"/>
    <property type="evidence" value="ECO:0007669"/>
    <property type="project" value="UniProtKB-KW"/>
</dbReference>
<comment type="similarity">
    <text evidence="1 7">Belongs to the iron/ascorbate-dependent oxidoreductase family.</text>
</comment>
<organism evidence="9 10">
    <name type="scientific">Sphenostylis stenocarpa</name>
    <dbReference type="NCBI Taxonomy" id="92480"/>
    <lineage>
        <taxon>Eukaryota</taxon>
        <taxon>Viridiplantae</taxon>
        <taxon>Streptophyta</taxon>
        <taxon>Embryophyta</taxon>
        <taxon>Tracheophyta</taxon>
        <taxon>Spermatophyta</taxon>
        <taxon>Magnoliopsida</taxon>
        <taxon>eudicotyledons</taxon>
        <taxon>Gunneridae</taxon>
        <taxon>Pentapetalae</taxon>
        <taxon>rosids</taxon>
        <taxon>fabids</taxon>
        <taxon>Fabales</taxon>
        <taxon>Fabaceae</taxon>
        <taxon>Papilionoideae</taxon>
        <taxon>50 kb inversion clade</taxon>
        <taxon>NPAAA clade</taxon>
        <taxon>indigoferoid/millettioid clade</taxon>
        <taxon>Phaseoleae</taxon>
        <taxon>Sphenostylis</taxon>
    </lineage>
</organism>
<accession>A0AA86SVI2</accession>
<keyword evidence="4 7" id="KW-0560">Oxidoreductase</keyword>
<comment type="function">
    <text evidence="6">Probable 2-oxoglutarate-dependent dioxygenase that may be involved in glucosinolates biosynthesis. May play a role in the production of aliphatic glucosinolates.</text>
</comment>
<dbReference type="InterPro" id="IPR050231">
    <property type="entry name" value="Iron_ascorbate_oxido_reductase"/>
</dbReference>
<evidence type="ECO:0000256" key="5">
    <source>
        <dbReference type="ARBA" id="ARBA00023004"/>
    </source>
</evidence>
<evidence type="ECO:0000256" key="2">
    <source>
        <dbReference type="ARBA" id="ARBA00022723"/>
    </source>
</evidence>